<feature type="non-terminal residue" evidence="1">
    <location>
        <position position="1"/>
    </location>
</feature>
<comment type="caution">
    <text evidence="1">The sequence shown here is derived from an EMBL/GenBank/DDBJ whole genome shotgun (WGS) entry which is preliminary data.</text>
</comment>
<reference evidence="1" key="1">
    <citation type="submission" date="2020-04" db="EMBL/GenBank/DDBJ databases">
        <authorList>
            <person name="Alioto T."/>
            <person name="Alioto T."/>
            <person name="Gomez Garrido J."/>
        </authorList>
    </citation>
    <scope>NUCLEOTIDE SEQUENCE</scope>
    <source>
        <strain evidence="1">A484AB</strain>
    </source>
</reference>
<name>A0A6S7JT84_PARCT</name>
<dbReference type="AlphaFoldDB" id="A0A6S7JT84"/>
<proteinExistence type="predicted"/>
<protein>
    <submittedName>
        <fullName evidence="1">Uncharacterized protein LOC110043988</fullName>
    </submittedName>
</protein>
<evidence type="ECO:0000313" key="1">
    <source>
        <dbReference type="EMBL" id="CAB4036016.1"/>
    </source>
</evidence>
<dbReference type="Proteomes" id="UP001152795">
    <property type="component" value="Unassembled WGS sequence"/>
</dbReference>
<organism evidence="1 2">
    <name type="scientific">Paramuricea clavata</name>
    <name type="common">Red gorgonian</name>
    <name type="synonym">Violescent sea-whip</name>
    <dbReference type="NCBI Taxonomy" id="317549"/>
    <lineage>
        <taxon>Eukaryota</taxon>
        <taxon>Metazoa</taxon>
        <taxon>Cnidaria</taxon>
        <taxon>Anthozoa</taxon>
        <taxon>Octocorallia</taxon>
        <taxon>Malacalcyonacea</taxon>
        <taxon>Plexauridae</taxon>
        <taxon>Paramuricea</taxon>
    </lineage>
</organism>
<accession>A0A6S7JT84</accession>
<gene>
    <name evidence="1" type="ORF">PACLA_8A045530</name>
</gene>
<dbReference type="OrthoDB" id="9991317at2759"/>
<keyword evidence="2" id="KW-1185">Reference proteome</keyword>
<sequence>SYHPRLGLARVLTRLGSDHDAVRRFYEECITMEPNLHDAYIELGEILVKSDPLGAVEVYSKYPFPDPLTYDDAYLHGEIARLLIKHEKLDDPRLGPSMIALGKVMGFSVLEKYVDILDSKLQYSKLLMQIYAQVNGKNVDDPDLQQFFKFKCWI</sequence>
<evidence type="ECO:0000313" key="2">
    <source>
        <dbReference type="Proteomes" id="UP001152795"/>
    </source>
</evidence>
<dbReference type="EMBL" id="CACRXK020021619">
    <property type="protein sequence ID" value="CAB4036016.1"/>
    <property type="molecule type" value="Genomic_DNA"/>
</dbReference>